<dbReference type="Proteomes" id="UP001060085">
    <property type="component" value="Linkage Group LG08"/>
</dbReference>
<evidence type="ECO:0000313" key="1">
    <source>
        <dbReference type="EMBL" id="KAI5648696.1"/>
    </source>
</evidence>
<organism evidence="1 2">
    <name type="scientific">Catharanthus roseus</name>
    <name type="common">Madagascar periwinkle</name>
    <name type="synonym">Vinca rosea</name>
    <dbReference type="NCBI Taxonomy" id="4058"/>
    <lineage>
        <taxon>Eukaryota</taxon>
        <taxon>Viridiplantae</taxon>
        <taxon>Streptophyta</taxon>
        <taxon>Embryophyta</taxon>
        <taxon>Tracheophyta</taxon>
        <taxon>Spermatophyta</taxon>
        <taxon>Magnoliopsida</taxon>
        <taxon>eudicotyledons</taxon>
        <taxon>Gunneridae</taxon>
        <taxon>Pentapetalae</taxon>
        <taxon>asterids</taxon>
        <taxon>lamiids</taxon>
        <taxon>Gentianales</taxon>
        <taxon>Apocynaceae</taxon>
        <taxon>Rauvolfioideae</taxon>
        <taxon>Vinceae</taxon>
        <taxon>Catharanthinae</taxon>
        <taxon>Catharanthus</taxon>
    </lineage>
</organism>
<comment type="caution">
    <text evidence="1">The sequence shown here is derived from an EMBL/GenBank/DDBJ whole genome shotgun (WGS) entry which is preliminary data.</text>
</comment>
<gene>
    <name evidence="1" type="ORF">M9H77_34701</name>
</gene>
<evidence type="ECO:0000313" key="2">
    <source>
        <dbReference type="Proteomes" id="UP001060085"/>
    </source>
</evidence>
<sequence length="344" mass="39674">MNKNRMQGRNMLGEVFCLSAQWGYTLIQYAIVGDHRMTPTEGNEEDTNAHEPIVIITDKENGLMPVIEETTNLVESEHSVLKQWLSTYRGDLDTVFLNIDSVIEGQISEIKKSLEYSGLKEKYNAKSNPILKNISNNIMDLDRGLDQDLVRVLVRDPVREKNVEGDGNCGYRVIAYFVYKDEHQWPEFYTKNKRCTKGVSRMMYKEEKDRSRLQDLLKISDQARCFEYNSTDHLVVDCPKAIEKEKGTLEAKLEAIKKKKKDKGLIGAWDQNSSENEGEEKVNMCFMALESEVQSSPSNFSSFIDDDDDDDDNDDDLNSMLIEMYDELKKISKRNKELKNKIDD</sequence>
<reference evidence="2" key="1">
    <citation type="journal article" date="2023" name="Nat. Plants">
        <title>Single-cell RNA sequencing provides a high-resolution roadmap for understanding the multicellular compartmentation of specialized metabolism.</title>
        <authorList>
            <person name="Sun S."/>
            <person name="Shen X."/>
            <person name="Li Y."/>
            <person name="Li Y."/>
            <person name="Wang S."/>
            <person name="Li R."/>
            <person name="Zhang H."/>
            <person name="Shen G."/>
            <person name="Guo B."/>
            <person name="Wei J."/>
            <person name="Xu J."/>
            <person name="St-Pierre B."/>
            <person name="Chen S."/>
            <person name="Sun C."/>
        </authorList>
    </citation>
    <scope>NUCLEOTIDE SEQUENCE [LARGE SCALE GENOMIC DNA]</scope>
</reference>
<name>A0ACB9ZLY1_CATRO</name>
<protein>
    <submittedName>
        <fullName evidence="1">Uncharacterized protein</fullName>
    </submittedName>
</protein>
<dbReference type="EMBL" id="CM044708">
    <property type="protein sequence ID" value="KAI5648696.1"/>
    <property type="molecule type" value="Genomic_DNA"/>
</dbReference>
<accession>A0ACB9ZLY1</accession>
<keyword evidence="2" id="KW-1185">Reference proteome</keyword>
<proteinExistence type="predicted"/>